<dbReference type="GO" id="GO:0015179">
    <property type="term" value="F:L-amino acid transmembrane transporter activity"/>
    <property type="evidence" value="ECO:0007669"/>
    <property type="project" value="TreeGrafter"/>
</dbReference>
<feature type="transmembrane region" description="Helical" evidence="8">
    <location>
        <begin position="220"/>
        <end position="241"/>
    </location>
</feature>
<dbReference type="AlphaFoldDB" id="A0A2P5EA34"/>
<dbReference type="Proteomes" id="UP000237000">
    <property type="component" value="Unassembled WGS sequence"/>
</dbReference>
<evidence type="ECO:0000256" key="5">
    <source>
        <dbReference type="ARBA" id="ARBA00022989"/>
    </source>
</evidence>
<proteinExistence type="predicted"/>
<keyword evidence="2" id="KW-0813">Transport</keyword>
<keyword evidence="3 8" id="KW-0812">Transmembrane</keyword>
<evidence type="ECO:0000256" key="3">
    <source>
        <dbReference type="ARBA" id="ARBA00022692"/>
    </source>
</evidence>
<dbReference type="PANTHER" id="PTHR22950">
    <property type="entry name" value="AMINO ACID TRANSPORTER"/>
    <property type="match status" value="1"/>
</dbReference>
<evidence type="ECO:0000313" key="10">
    <source>
        <dbReference type="EMBL" id="PON82398.1"/>
    </source>
</evidence>
<dbReference type="Pfam" id="PF01490">
    <property type="entry name" value="Aa_trans"/>
    <property type="match status" value="1"/>
</dbReference>
<feature type="transmembrane region" description="Helical" evidence="8">
    <location>
        <begin position="174"/>
        <end position="193"/>
    </location>
</feature>
<organism evidence="10 11">
    <name type="scientific">Trema orientale</name>
    <name type="common">Charcoal tree</name>
    <name type="synonym">Celtis orientalis</name>
    <dbReference type="NCBI Taxonomy" id="63057"/>
    <lineage>
        <taxon>Eukaryota</taxon>
        <taxon>Viridiplantae</taxon>
        <taxon>Streptophyta</taxon>
        <taxon>Embryophyta</taxon>
        <taxon>Tracheophyta</taxon>
        <taxon>Spermatophyta</taxon>
        <taxon>Magnoliopsida</taxon>
        <taxon>eudicotyledons</taxon>
        <taxon>Gunneridae</taxon>
        <taxon>Pentapetalae</taxon>
        <taxon>rosids</taxon>
        <taxon>fabids</taxon>
        <taxon>Rosales</taxon>
        <taxon>Cannabaceae</taxon>
        <taxon>Trema</taxon>
    </lineage>
</organism>
<gene>
    <name evidence="10" type="ORF">TorRG33x02_217660</name>
</gene>
<feature type="transmembrane region" description="Helical" evidence="8">
    <location>
        <begin position="115"/>
        <end position="136"/>
    </location>
</feature>
<evidence type="ECO:0000256" key="6">
    <source>
        <dbReference type="ARBA" id="ARBA00023136"/>
    </source>
</evidence>
<evidence type="ECO:0000313" key="11">
    <source>
        <dbReference type="Proteomes" id="UP000237000"/>
    </source>
</evidence>
<keyword evidence="11" id="KW-1185">Reference proteome</keyword>
<feature type="transmembrane region" description="Helical" evidence="8">
    <location>
        <begin position="376"/>
        <end position="395"/>
    </location>
</feature>
<dbReference type="GO" id="GO:0005774">
    <property type="term" value="C:vacuolar membrane"/>
    <property type="evidence" value="ECO:0007669"/>
    <property type="project" value="TreeGrafter"/>
</dbReference>
<feature type="transmembrane region" description="Helical" evidence="8">
    <location>
        <begin position="350"/>
        <end position="370"/>
    </location>
</feature>
<evidence type="ECO:0000256" key="7">
    <source>
        <dbReference type="SAM" id="MobiDB-lite"/>
    </source>
</evidence>
<feature type="domain" description="Amino acid transporter transmembrane" evidence="9">
    <location>
        <begin position="27"/>
        <end position="422"/>
    </location>
</feature>
<sequence length="499" mass="54719">MEDRGKTTSSTVPLLESAGSSTTCSGTSSAIETIANIVVSIVGTGILGLPFAFRVAGWLAGSLAVLVAAISTYYCMLLLVKCRDKLALDEEEKESTNNKTYGDLGYECMGTTGRFMVESLIFISYCGAAVANLVFIGQNLSSVLKGHYLTSSSYILLLLPIEIGLSWIRSLSSLAPFSIFANICNVLAMGIVVKEDIKQVLQGQISFRERMASTSNLGNLAFVGGVAVFCFEGFGMTLSLEASMRDKTTFPKVLGQSFSGLALLYVLFGFFGYMAYGDQTKDIITLNLPRNWWALAVQIGMCLGIIFTFPMMVHPINEIIEGRLKKSEWFHEANDNDCYPTTRIGKFGIYVSRTLLVIGLAMLATCVPAFDVFVSFSGCTVCALLSFVLPAVFHLKLLGSSLSFREGMLDLFILSCGLLFAGYENFTIRESAFADVLKCRQKYTKRVDNYHRQTMSVKLHGKDESEMSANSNRRQMMTLEDLVVKPSSTSRNVSTKDTH</sequence>
<evidence type="ECO:0000256" key="2">
    <source>
        <dbReference type="ARBA" id="ARBA00022448"/>
    </source>
</evidence>
<comment type="subcellular location">
    <subcellularLocation>
        <location evidence="1">Membrane</location>
        <topology evidence="1">Multi-pass membrane protein</topology>
    </subcellularLocation>
</comment>
<feature type="transmembrane region" description="Helical" evidence="8">
    <location>
        <begin position="253"/>
        <end position="276"/>
    </location>
</feature>
<reference evidence="11" key="1">
    <citation type="submission" date="2016-06" db="EMBL/GenBank/DDBJ databases">
        <title>Parallel loss of symbiosis genes in relatives of nitrogen-fixing non-legume Parasponia.</title>
        <authorList>
            <person name="Van Velzen R."/>
            <person name="Holmer R."/>
            <person name="Bu F."/>
            <person name="Rutten L."/>
            <person name="Van Zeijl A."/>
            <person name="Liu W."/>
            <person name="Santuari L."/>
            <person name="Cao Q."/>
            <person name="Sharma T."/>
            <person name="Shen D."/>
            <person name="Roswanjaya Y."/>
            <person name="Wardhani T."/>
            <person name="Kalhor M.S."/>
            <person name="Jansen J."/>
            <person name="Van den Hoogen J."/>
            <person name="Gungor B."/>
            <person name="Hartog M."/>
            <person name="Hontelez J."/>
            <person name="Verver J."/>
            <person name="Yang W.-C."/>
            <person name="Schijlen E."/>
            <person name="Repin R."/>
            <person name="Schilthuizen M."/>
            <person name="Schranz E."/>
            <person name="Heidstra R."/>
            <person name="Miyata K."/>
            <person name="Fedorova E."/>
            <person name="Kohlen W."/>
            <person name="Bisseling T."/>
            <person name="Smit S."/>
            <person name="Geurts R."/>
        </authorList>
    </citation>
    <scope>NUCLEOTIDE SEQUENCE [LARGE SCALE GENOMIC DNA]</scope>
    <source>
        <strain evidence="11">cv. RG33-2</strain>
    </source>
</reference>
<evidence type="ECO:0000256" key="4">
    <source>
        <dbReference type="ARBA" id="ARBA00022970"/>
    </source>
</evidence>
<feature type="region of interest" description="Disordered" evidence="7">
    <location>
        <begin position="1"/>
        <end position="26"/>
    </location>
</feature>
<feature type="transmembrane region" description="Helical" evidence="8">
    <location>
        <begin position="34"/>
        <end position="53"/>
    </location>
</feature>
<accession>A0A2P5EA34</accession>
<comment type="caution">
    <text evidence="10">The sequence shown here is derived from an EMBL/GenBank/DDBJ whole genome shotgun (WGS) entry which is preliminary data.</text>
</comment>
<dbReference type="EMBL" id="JXTC01000195">
    <property type="protein sequence ID" value="PON82398.1"/>
    <property type="molecule type" value="Genomic_DNA"/>
</dbReference>
<feature type="transmembrane region" description="Helical" evidence="8">
    <location>
        <begin position="59"/>
        <end position="80"/>
    </location>
</feature>
<dbReference type="InterPro" id="IPR013057">
    <property type="entry name" value="AA_transpt_TM"/>
</dbReference>
<feature type="transmembrane region" description="Helical" evidence="8">
    <location>
        <begin position="148"/>
        <end position="167"/>
    </location>
</feature>
<feature type="transmembrane region" description="Helical" evidence="8">
    <location>
        <begin position="292"/>
        <end position="313"/>
    </location>
</feature>
<keyword evidence="4" id="KW-0029">Amino-acid transport</keyword>
<evidence type="ECO:0000256" key="8">
    <source>
        <dbReference type="SAM" id="Phobius"/>
    </source>
</evidence>
<dbReference type="FunCoup" id="A0A2P5EA34">
    <property type="interactions" value="541"/>
</dbReference>
<name>A0A2P5EA34_TREOI</name>
<protein>
    <submittedName>
        <fullName evidence="10">Amino acid transporter, transmembrane domain containing protein</fullName>
    </submittedName>
</protein>
<evidence type="ECO:0000259" key="9">
    <source>
        <dbReference type="Pfam" id="PF01490"/>
    </source>
</evidence>
<keyword evidence="6 8" id="KW-0472">Membrane</keyword>
<dbReference type="STRING" id="63057.A0A2P5EA34"/>
<keyword evidence="5 8" id="KW-1133">Transmembrane helix</keyword>
<dbReference type="InParanoid" id="A0A2P5EA34"/>
<dbReference type="OrthoDB" id="1684102at2759"/>
<feature type="compositionally biased region" description="Low complexity" evidence="7">
    <location>
        <begin position="17"/>
        <end position="26"/>
    </location>
</feature>
<evidence type="ECO:0000256" key="1">
    <source>
        <dbReference type="ARBA" id="ARBA00004141"/>
    </source>
</evidence>
<dbReference type="PANTHER" id="PTHR22950:SF349">
    <property type="entry name" value="AMINO ACID TRANSPORTER TRANSMEMBRANE DOMAIN-CONTAINING PROTEIN"/>
    <property type="match status" value="1"/>
</dbReference>